<dbReference type="Pfam" id="PF04542">
    <property type="entry name" value="Sigma70_r2"/>
    <property type="match status" value="1"/>
</dbReference>
<protein>
    <recommendedName>
        <fullName evidence="1">RNA polymerase sigma-70 region 2 domain-containing protein</fullName>
    </recommendedName>
</protein>
<feature type="domain" description="RNA polymerase sigma-70 region 2" evidence="1">
    <location>
        <begin position="23"/>
        <end position="68"/>
    </location>
</feature>
<dbReference type="EMBL" id="JAPDHZ010000003">
    <property type="protein sequence ID" value="MDG0792856.1"/>
    <property type="molecule type" value="Genomic_DNA"/>
</dbReference>
<dbReference type="SUPFAM" id="SSF88946">
    <property type="entry name" value="Sigma2 domain of RNA polymerase sigma factors"/>
    <property type="match status" value="1"/>
</dbReference>
<keyword evidence="3" id="KW-1185">Reference proteome</keyword>
<reference evidence="2 3" key="1">
    <citation type="submission" date="2022-10" db="EMBL/GenBank/DDBJ databases">
        <title>Comparative genomic analysis of Cohnella hashimotonis sp. nov., isolated from the International Space Station.</title>
        <authorList>
            <person name="Simpson A."/>
            <person name="Venkateswaran K."/>
        </authorList>
    </citation>
    <scope>NUCLEOTIDE SEQUENCE [LARGE SCALE GENOMIC DNA]</scope>
    <source>
        <strain evidence="2 3">DSM 18997</strain>
    </source>
</reference>
<dbReference type="Proteomes" id="UP001153387">
    <property type="component" value="Unassembled WGS sequence"/>
</dbReference>
<gene>
    <name evidence="2" type="ORF">OMP38_19755</name>
</gene>
<evidence type="ECO:0000313" key="3">
    <source>
        <dbReference type="Proteomes" id="UP001153387"/>
    </source>
</evidence>
<dbReference type="InterPro" id="IPR013325">
    <property type="entry name" value="RNA_pol_sigma_r2"/>
</dbReference>
<dbReference type="GO" id="GO:0003700">
    <property type="term" value="F:DNA-binding transcription factor activity"/>
    <property type="evidence" value="ECO:0007669"/>
    <property type="project" value="InterPro"/>
</dbReference>
<dbReference type="RefSeq" id="WP_277566605.1">
    <property type="nucleotide sequence ID" value="NZ_JAPDHZ010000003.1"/>
</dbReference>
<dbReference type="GO" id="GO:0006352">
    <property type="term" value="P:DNA-templated transcription initiation"/>
    <property type="evidence" value="ECO:0007669"/>
    <property type="project" value="InterPro"/>
</dbReference>
<evidence type="ECO:0000313" key="2">
    <source>
        <dbReference type="EMBL" id="MDG0792856.1"/>
    </source>
</evidence>
<organism evidence="2 3">
    <name type="scientific">Cohnella ginsengisoli</name>
    <dbReference type="NCBI Taxonomy" id="425004"/>
    <lineage>
        <taxon>Bacteria</taxon>
        <taxon>Bacillati</taxon>
        <taxon>Bacillota</taxon>
        <taxon>Bacilli</taxon>
        <taxon>Bacillales</taxon>
        <taxon>Paenibacillaceae</taxon>
        <taxon>Cohnella</taxon>
    </lineage>
</organism>
<proteinExistence type="predicted"/>
<dbReference type="AlphaFoldDB" id="A0A9X4KJD9"/>
<accession>A0A9X4KJD9</accession>
<evidence type="ECO:0000259" key="1">
    <source>
        <dbReference type="Pfam" id="PF04542"/>
    </source>
</evidence>
<comment type="caution">
    <text evidence="2">The sequence shown here is derived from an EMBL/GenBank/DDBJ whole genome shotgun (WGS) entry which is preliminary data.</text>
</comment>
<dbReference type="Gene3D" id="1.10.1740.10">
    <property type="match status" value="1"/>
</dbReference>
<sequence>MADIEDRDLKYRSGLDAGELTGLIAKYWHDVWQYALFLTRREHMAEDIAQDTFVQAIRAIDSYRGGTDRLKIGCFGSRAIRRSIIVSPLFGAR</sequence>
<name>A0A9X4KJD9_9BACL</name>
<dbReference type="InterPro" id="IPR007627">
    <property type="entry name" value="RNA_pol_sigma70_r2"/>
</dbReference>